<evidence type="ECO:0000313" key="1">
    <source>
        <dbReference type="EMBL" id="GAA3033424.1"/>
    </source>
</evidence>
<protein>
    <recommendedName>
        <fullName evidence="3">DUF4873 domain-containing protein</fullName>
    </recommendedName>
</protein>
<keyword evidence="2" id="KW-1185">Reference proteome</keyword>
<accession>A0ABP6L8N2</accession>
<evidence type="ECO:0008006" key="3">
    <source>
        <dbReference type="Google" id="ProtNLM"/>
    </source>
</evidence>
<dbReference type="EMBL" id="BAAAWD010000019">
    <property type="protein sequence ID" value="GAA3033424.1"/>
    <property type="molecule type" value="Genomic_DNA"/>
</dbReference>
<dbReference type="Proteomes" id="UP001499930">
    <property type="component" value="Unassembled WGS sequence"/>
</dbReference>
<proteinExistence type="predicted"/>
<sequence>MAMSLTSDDYSVHIDGHTVEVTGKTGPVHARWALLVDGREIDSAKAAGDFTLKGTMPDGSAVRAEVHQSLMGPTEVVVHHRDQEVTRFHGFVA</sequence>
<gene>
    <name evidence="1" type="ORF">GCM10017559_71020</name>
</gene>
<comment type="caution">
    <text evidence="1">The sequence shown here is derived from an EMBL/GenBank/DDBJ whole genome shotgun (WGS) entry which is preliminary data.</text>
</comment>
<organism evidence="1 2">
    <name type="scientific">Streptosporangium longisporum</name>
    <dbReference type="NCBI Taxonomy" id="46187"/>
    <lineage>
        <taxon>Bacteria</taxon>
        <taxon>Bacillati</taxon>
        <taxon>Actinomycetota</taxon>
        <taxon>Actinomycetes</taxon>
        <taxon>Streptosporangiales</taxon>
        <taxon>Streptosporangiaceae</taxon>
        <taxon>Streptosporangium</taxon>
    </lineage>
</organism>
<name>A0ABP6L8N2_9ACTN</name>
<evidence type="ECO:0000313" key="2">
    <source>
        <dbReference type="Proteomes" id="UP001499930"/>
    </source>
</evidence>
<reference evidence="2" key="1">
    <citation type="journal article" date="2019" name="Int. J. Syst. Evol. Microbiol.">
        <title>The Global Catalogue of Microorganisms (GCM) 10K type strain sequencing project: providing services to taxonomists for standard genome sequencing and annotation.</title>
        <authorList>
            <consortium name="The Broad Institute Genomics Platform"/>
            <consortium name="The Broad Institute Genome Sequencing Center for Infectious Disease"/>
            <person name="Wu L."/>
            <person name="Ma J."/>
        </authorList>
    </citation>
    <scope>NUCLEOTIDE SEQUENCE [LARGE SCALE GENOMIC DNA]</scope>
    <source>
        <strain evidence="2">JCM 3106</strain>
    </source>
</reference>